<dbReference type="EMBL" id="LAZR01047586">
    <property type="protein sequence ID" value="KKK93875.1"/>
    <property type="molecule type" value="Genomic_DNA"/>
</dbReference>
<reference evidence="1" key="1">
    <citation type="journal article" date="2015" name="Nature">
        <title>Complex archaea that bridge the gap between prokaryotes and eukaryotes.</title>
        <authorList>
            <person name="Spang A."/>
            <person name="Saw J.H."/>
            <person name="Jorgensen S.L."/>
            <person name="Zaremba-Niedzwiedzka K."/>
            <person name="Martijn J."/>
            <person name="Lind A.E."/>
            <person name="van Eijk R."/>
            <person name="Schleper C."/>
            <person name="Guy L."/>
            <person name="Ettema T.J."/>
        </authorList>
    </citation>
    <scope>NUCLEOTIDE SEQUENCE</scope>
</reference>
<dbReference type="AlphaFoldDB" id="A0A0F9A6S8"/>
<feature type="non-terminal residue" evidence="1">
    <location>
        <position position="74"/>
    </location>
</feature>
<comment type="caution">
    <text evidence="1">The sequence shown here is derived from an EMBL/GenBank/DDBJ whole genome shotgun (WGS) entry which is preliminary data.</text>
</comment>
<accession>A0A0F9A6S8</accession>
<protein>
    <submittedName>
        <fullName evidence="1">Uncharacterized protein</fullName>
    </submittedName>
</protein>
<evidence type="ECO:0000313" key="1">
    <source>
        <dbReference type="EMBL" id="KKK93875.1"/>
    </source>
</evidence>
<organism evidence="1">
    <name type="scientific">marine sediment metagenome</name>
    <dbReference type="NCBI Taxonomy" id="412755"/>
    <lineage>
        <taxon>unclassified sequences</taxon>
        <taxon>metagenomes</taxon>
        <taxon>ecological metagenomes</taxon>
    </lineage>
</organism>
<proteinExistence type="predicted"/>
<gene>
    <name evidence="1" type="ORF">LCGC14_2688480</name>
</gene>
<sequence length="74" mass="8645">MTATIGTHLNTGREFRICTGHSRGILPTWELLKDHNDIRKGGLRTRGRLAGMLKKARERDALQAERRKRHKRNW</sequence>
<name>A0A0F9A6S8_9ZZZZ</name>